<dbReference type="InterPro" id="IPR000299">
    <property type="entry name" value="FERM_domain"/>
</dbReference>
<dbReference type="Gene3D" id="3.10.20.90">
    <property type="entry name" value="Phosphatidylinositol 3-kinase Catalytic Subunit, Chain A, domain 1"/>
    <property type="match status" value="1"/>
</dbReference>
<evidence type="ECO:0000313" key="3">
    <source>
        <dbReference type="WBParaSite" id="jg9146"/>
    </source>
</evidence>
<dbReference type="AlphaFoldDB" id="A0A915ESW1"/>
<dbReference type="InterPro" id="IPR019748">
    <property type="entry name" value="FERM_central"/>
</dbReference>
<sequence>MDAIVSTMDAELNFAIQSSTTGRQLFDELTKAIGLRETCWTRSTETRISEKGSAASQVSSQVLPESVEDEIIQDVTLYRLFYLQIKEFVSGVIYCSAEIAVLLASYAMQVKYGDFDSNQHKPGFLDSERLLPIAVSSNIN</sequence>
<dbReference type="WBParaSite" id="jg9146">
    <property type="protein sequence ID" value="jg9146"/>
    <property type="gene ID" value="jg9146"/>
</dbReference>
<dbReference type="Gene3D" id="1.20.80.10">
    <property type="match status" value="1"/>
</dbReference>
<accession>A0A915ESW1</accession>
<proteinExistence type="predicted"/>
<dbReference type="SUPFAM" id="SSF47031">
    <property type="entry name" value="Second domain of FERM"/>
    <property type="match status" value="1"/>
</dbReference>
<name>A0A915ESW1_9BILA</name>
<keyword evidence="2" id="KW-1185">Reference proteome</keyword>
<dbReference type="PROSITE" id="PS50057">
    <property type="entry name" value="FERM_3"/>
    <property type="match status" value="1"/>
</dbReference>
<protein>
    <submittedName>
        <fullName evidence="3">FERM domain-containing protein</fullName>
    </submittedName>
</protein>
<dbReference type="Proteomes" id="UP000887574">
    <property type="component" value="Unplaced"/>
</dbReference>
<dbReference type="GO" id="GO:0003779">
    <property type="term" value="F:actin binding"/>
    <property type="evidence" value="ECO:0007669"/>
    <property type="project" value="InterPro"/>
</dbReference>
<evidence type="ECO:0000313" key="2">
    <source>
        <dbReference type="Proteomes" id="UP000887574"/>
    </source>
</evidence>
<dbReference type="Pfam" id="PF00373">
    <property type="entry name" value="FERM_M"/>
    <property type="match status" value="1"/>
</dbReference>
<evidence type="ECO:0000259" key="1">
    <source>
        <dbReference type="PROSITE" id="PS50057"/>
    </source>
</evidence>
<dbReference type="InterPro" id="IPR011174">
    <property type="entry name" value="ERM"/>
</dbReference>
<dbReference type="InterPro" id="IPR014352">
    <property type="entry name" value="FERM/acyl-CoA-bd_prot_sf"/>
</dbReference>
<feature type="domain" description="FERM" evidence="1">
    <location>
        <begin position="1"/>
        <end position="140"/>
    </location>
</feature>
<reference evidence="3" key="1">
    <citation type="submission" date="2022-11" db="UniProtKB">
        <authorList>
            <consortium name="WormBaseParasite"/>
        </authorList>
    </citation>
    <scope>IDENTIFICATION</scope>
</reference>
<dbReference type="PANTHER" id="PTHR23281">
    <property type="entry name" value="MERLIN/MOESIN/EZRIN/RADIXIN"/>
    <property type="match status" value="1"/>
</dbReference>
<dbReference type="InterPro" id="IPR035963">
    <property type="entry name" value="FERM_2"/>
</dbReference>
<organism evidence="2 3">
    <name type="scientific">Ditylenchus dipsaci</name>
    <dbReference type="NCBI Taxonomy" id="166011"/>
    <lineage>
        <taxon>Eukaryota</taxon>
        <taxon>Metazoa</taxon>
        <taxon>Ecdysozoa</taxon>
        <taxon>Nematoda</taxon>
        <taxon>Chromadorea</taxon>
        <taxon>Rhabditida</taxon>
        <taxon>Tylenchina</taxon>
        <taxon>Tylenchomorpha</taxon>
        <taxon>Sphaerularioidea</taxon>
        <taxon>Anguinidae</taxon>
        <taxon>Anguininae</taxon>
        <taxon>Ditylenchus</taxon>
    </lineage>
</organism>
<dbReference type="CDD" id="cd14473">
    <property type="entry name" value="FERM_B-lobe"/>
    <property type="match status" value="1"/>
</dbReference>